<dbReference type="Pfam" id="PF00248">
    <property type="entry name" value="Aldo_ket_red"/>
    <property type="match status" value="1"/>
</dbReference>
<evidence type="ECO:0000259" key="1">
    <source>
        <dbReference type="Pfam" id="PF00248"/>
    </source>
</evidence>
<dbReference type="AlphaFoldDB" id="A0A1T4KCB1"/>
<dbReference type="InterPro" id="IPR020471">
    <property type="entry name" value="AKR"/>
</dbReference>
<dbReference type="GO" id="GO:0016491">
    <property type="term" value="F:oxidoreductase activity"/>
    <property type="evidence" value="ECO:0007669"/>
    <property type="project" value="InterPro"/>
</dbReference>
<dbReference type="Gene3D" id="3.20.20.100">
    <property type="entry name" value="NADP-dependent oxidoreductase domain"/>
    <property type="match status" value="1"/>
</dbReference>
<dbReference type="InterPro" id="IPR053135">
    <property type="entry name" value="AKR2_Oxidoreductase"/>
</dbReference>
<reference evidence="3" key="1">
    <citation type="submission" date="2017-02" db="EMBL/GenBank/DDBJ databases">
        <authorList>
            <person name="Varghese N."/>
            <person name="Submissions S."/>
        </authorList>
    </citation>
    <scope>NUCLEOTIDE SEQUENCE [LARGE SCALE GENOMIC DNA]</scope>
    <source>
        <strain evidence="3">DSM 22224</strain>
    </source>
</reference>
<evidence type="ECO:0000313" key="2">
    <source>
        <dbReference type="EMBL" id="SJZ40059.1"/>
    </source>
</evidence>
<dbReference type="PANTHER" id="PTHR43312">
    <property type="entry name" value="D-THREO-ALDOSE 1-DEHYDROGENASE"/>
    <property type="match status" value="1"/>
</dbReference>
<dbReference type="EMBL" id="FUWZ01000001">
    <property type="protein sequence ID" value="SJZ40059.1"/>
    <property type="molecule type" value="Genomic_DNA"/>
</dbReference>
<name>A0A1T4KCB1_9BACT</name>
<feature type="domain" description="NADP-dependent oxidoreductase" evidence="1">
    <location>
        <begin position="15"/>
        <end position="288"/>
    </location>
</feature>
<dbReference type="SUPFAM" id="SSF51430">
    <property type="entry name" value="NAD(P)-linked oxidoreductase"/>
    <property type="match status" value="1"/>
</dbReference>
<dbReference type="PRINTS" id="PR00069">
    <property type="entry name" value="ALDKETRDTASE"/>
</dbReference>
<accession>A0A1T4KCB1</accession>
<dbReference type="PANTHER" id="PTHR43312:SF1">
    <property type="entry name" value="NADP-DEPENDENT OXIDOREDUCTASE DOMAIN-CONTAINING PROTEIN"/>
    <property type="match status" value="1"/>
</dbReference>
<dbReference type="RefSeq" id="WP_078666791.1">
    <property type="nucleotide sequence ID" value="NZ_FUWZ01000001.1"/>
</dbReference>
<sequence length="298" mass="33063">MQYHQLGKSDLHISEISYGCMSLGRDDADNARLVHQAMDGGINFFDTADLYDHGQNEISLGKALQGRRQNVIIASKAGNQWRPDGSGWDWNPRREYILSCVEESLRRLNTDYIDLYQLHGGTLEDPTDETISAFETLQQQGKIRYYGISSIRPNVVRTFAERSNIVSVMMQYSLLDRRPEESCFPLLEQRNIGVLVRGAVAKGLLIGKTPAPYLNYNEAEVTKAAAAIQQLSGAGRSAAATALRYVLQQPAVTAAVVGMRTAQQVQDALAAVRATPLTAAEIQQLRQVLPANLYEQHR</sequence>
<dbReference type="Proteomes" id="UP000190367">
    <property type="component" value="Unassembled WGS sequence"/>
</dbReference>
<dbReference type="InterPro" id="IPR023210">
    <property type="entry name" value="NADP_OxRdtase_dom"/>
</dbReference>
<organism evidence="2 3">
    <name type="scientific">Chitinophaga eiseniae</name>
    <dbReference type="NCBI Taxonomy" id="634771"/>
    <lineage>
        <taxon>Bacteria</taxon>
        <taxon>Pseudomonadati</taxon>
        <taxon>Bacteroidota</taxon>
        <taxon>Chitinophagia</taxon>
        <taxon>Chitinophagales</taxon>
        <taxon>Chitinophagaceae</taxon>
        <taxon>Chitinophaga</taxon>
    </lineage>
</organism>
<dbReference type="CDD" id="cd19086">
    <property type="entry name" value="AKR_AKR11C1"/>
    <property type="match status" value="1"/>
</dbReference>
<evidence type="ECO:0000313" key="3">
    <source>
        <dbReference type="Proteomes" id="UP000190367"/>
    </source>
</evidence>
<dbReference type="STRING" id="634771.SAMN04488128_10154"/>
<dbReference type="InterPro" id="IPR036812">
    <property type="entry name" value="NAD(P)_OxRdtase_dom_sf"/>
</dbReference>
<keyword evidence="3" id="KW-1185">Reference proteome</keyword>
<protein>
    <submittedName>
        <fullName evidence="2">Predicted oxidoreductase</fullName>
    </submittedName>
</protein>
<proteinExistence type="predicted"/>
<gene>
    <name evidence="2" type="ORF">SAMN04488128_10154</name>
</gene>
<dbReference type="OrthoDB" id="9773828at2"/>